<dbReference type="InterPro" id="IPR002852">
    <property type="entry name" value="UPF0251"/>
</dbReference>
<dbReference type="Gene3D" id="1.10.10.10">
    <property type="entry name" value="Winged helix-like DNA-binding domain superfamily/Winged helix DNA-binding domain"/>
    <property type="match status" value="1"/>
</dbReference>
<dbReference type="InterPro" id="IPR036388">
    <property type="entry name" value="WH-like_DNA-bd_sf"/>
</dbReference>
<dbReference type="InterPro" id="IPR013324">
    <property type="entry name" value="RNA_pol_sigma_r3/r4-like"/>
</dbReference>
<comment type="similarity">
    <text evidence="1 2">Belongs to the UPF0251 family.</text>
</comment>
<evidence type="ECO:0000256" key="1">
    <source>
        <dbReference type="ARBA" id="ARBA00009350"/>
    </source>
</evidence>
<proteinExistence type="inferred from homology"/>
<gene>
    <name evidence="3" type="ORF">DRO07_02395</name>
</gene>
<comment type="caution">
    <text evidence="3">The sequence shown here is derived from an EMBL/GenBank/DDBJ whole genome shotgun (WGS) entry which is preliminary data.</text>
</comment>
<dbReference type="PANTHER" id="PTHR37478:SF2">
    <property type="entry name" value="UPF0251 PROTEIN TK0562"/>
    <property type="match status" value="1"/>
</dbReference>
<dbReference type="HAMAP" id="MF_00674">
    <property type="entry name" value="UPF0251"/>
    <property type="match status" value="1"/>
</dbReference>
<dbReference type="Proteomes" id="UP000277633">
    <property type="component" value="Unassembled WGS sequence"/>
</dbReference>
<dbReference type="EMBL" id="QMWO01000080">
    <property type="protein sequence ID" value="RLG69425.1"/>
    <property type="molecule type" value="Genomic_DNA"/>
</dbReference>
<accession>A0A497JID3</accession>
<dbReference type="SUPFAM" id="SSF88659">
    <property type="entry name" value="Sigma3 and sigma4 domains of RNA polymerase sigma factors"/>
    <property type="match status" value="1"/>
</dbReference>
<reference evidence="3 4" key="1">
    <citation type="submission" date="2018-06" db="EMBL/GenBank/DDBJ databases">
        <title>Extensive metabolic versatility and redundancy in microbially diverse, dynamic hydrothermal sediments.</title>
        <authorList>
            <person name="Dombrowski N."/>
            <person name="Teske A."/>
            <person name="Baker B.J."/>
        </authorList>
    </citation>
    <scope>NUCLEOTIDE SEQUENCE [LARGE SCALE GENOMIC DNA]</scope>
    <source>
        <strain evidence="3">B9_G13</strain>
    </source>
</reference>
<evidence type="ECO:0000313" key="3">
    <source>
        <dbReference type="EMBL" id="RLG69425.1"/>
    </source>
</evidence>
<dbReference type="Pfam" id="PF02001">
    <property type="entry name" value="DUF134"/>
    <property type="match status" value="1"/>
</dbReference>
<sequence>MPRPKKRRLVEIEPNATYFKPRAIPLSELEEITLSVEEVEALRLRFLKGFSQEQAAKSMRISRPTFSRILYSAGKKVSDALINGKAIKIEGGIYKLKARRR</sequence>
<dbReference type="AlphaFoldDB" id="A0A497JID3"/>
<organism evidence="3 4">
    <name type="scientific">Candidatus Iainarchaeum sp</name>
    <dbReference type="NCBI Taxonomy" id="3101447"/>
    <lineage>
        <taxon>Archaea</taxon>
        <taxon>Candidatus Iainarchaeota</taxon>
        <taxon>Candidatus Iainarchaeia</taxon>
        <taxon>Candidatus Iainarchaeales</taxon>
        <taxon>Candidatus Iainarchaeaceae</taxon>
        <taxon>Candidatus Iainarchaeum</taxon>
    </lineage>
</organism>
<name>A0A497JID3_9ARCH</name>
<evidence type="ECO:0000313" key="4">
    <source>
        <dbReference type="Proteomes" id="UP000277633"/>
    </source>
</evidence>
<evidence type="ECO:0000256" key="2">
    <source>
        <dbReference type="HAMAP-Rule" id="MF_00674"/>
    </source>
</evidence>
<dbReference type="PANTHER" id="PTHR37478">
    <property type="match status" value="1"/>
</dbReference>
<protein>
    <recommendedName>
        <fullName evidence="2">UPF0251 protein DRO07_02395</fullName>
    </recommendedName>
</protein>